<feature type="coiled-coil region" evidence="1">
    <location>
        <begin position="202"/>
        <end position="276"/>
    </location>
</feature>
<dbReference type="EMBL" id="AACB03000002">
    <property type="protein sequence ID" value="KAE8303830.1"/>
    <property type="molecule type" value="Genomic_DNA"/>
</dbReference>
<feature type="compositionally biased region" description="Basic residues" evidence="2">
    <location>
        <begin position="73"/>
        <end position="83"/>
    </location>
</feature>
<reference evidence="3 4" key="1">
    <citation type="journal article" date="2007" name="Science">
        <title>Genomic minimalism in the early diverging intestinal parasite Giardia lamblia.</title>
        <authorList>
            <person name="Morrison H.G."/>
            <person name="McArthur A.G."/>
            <person name="Gillin F.D."/>
            <person name="Aley S.B."/>
            <person name="Adam R.D."/>
            <person name="Olsen G.J."/>
            <person name="Best A.A."/>
            <person name="Cande W.Z."/>
            <person name="Chen F."/>
            <person name="Cipriano M.J."/>
            <person name="Davids B.J."/>
            <person name="Dawson S.C."/>
            <person name="Elmendorf H.G."/>
            <person name="Hehl A.B."/>
            <person name="Holder M.E."/>
            <person name="Huse S.M."/>
            <person name="Kim U.U."/>
            <person name="Lasek-Nesselquist E."/>
            <person name="Manning G."/>
            <person name="Nigam A."/>
            <person name="Nixon J.E."/>
            <person name="Palm D."/>
            <person name="Passamaneck N.E."/>
            <person name="Prabhu A."/>
            <person name="Reich C.I."/>
            <person name="Reiner D.S."/>
            <person name="Samuelson J."/>
            <person name="Svard S.G."/>
            <person name="Sogin M.L."/>
        </authorList>
    </citation>
    <scope>NUCLEOTIDE SEQUENCE [LARGE SCALE GENOMIC DNA]</scope>
    <source>
        <strain evidence="3 4">WB C6</strain>
    </source>
</reference>
<name>A0A644F6K8_GIAIC</name>
<gene>
    <name evidence="3" type="ORF">GL50803_003867</name>
</gene>
<evidence type="ECO:0000256" key="1">
    <source>
        <dbReference type="SAM" id="Coils"/>
    </source>
</evidence>
<organism evidence="3 4">
    <name type="scientific">Giardia intestinalis (strain ATCC 50803 / WB clone C6)</name>
    <name type="common">Giardia lamblia</name>
    <dbReference type="NCBI Taxonomy" id="184922"/>
    <lineage>
        <taxon>Eukaryota</taxon>
        <taxon>Metamonada</taxon>
        <taxon>Diplomonadida</taxon>
        <taxon>Hexamitidae</taxon>
        <taxon>Giardiinae</taxon>
        <taxon>Giardia</taxon>
    </lineage>
</organism>
<keyword evidence="1" id="KW-0175">Coiled coil</keyword>
<evidence type="ECO:0000313" key="4">
    <source>
        <dbReference type="Proteomes" id="UP000001548"/>
    </source>
</evidence>
<feature type="region of interest" description="Disordered" evidence="2">
    <location>
        <begin position="328"/>
        <end position="391"/>
    </location>
</feature>
<protein>
    <submittedName>
        <fullName evidence="3">Uncharacterized protein</fullName>
    </submittedName>
</protein>
<feature type="compositionally biased region" description="Polar residues" evidence="2">
    <location>
        <begin position="376"/>
        <end position="385"/>
    </location>
</feature>
<proteinExistence type="predicted"/>
<evidence type="ECO:0000256" key="2">
    <source>
        <dbReference type="SAM" id="MobiDB-lite"/>
    </source>
</evidence>
<dbReference type="AlphaFoldDB" id="A0A644F6K8"/>
<accession>A0A644F6K8</accession>
<evidence type="ECO:0000313" key="3">
    <source>
        <dbReference type="EMBL" id="KAE8303830.1"/>
    </source>
</evidence>
<feature type="region of interest" description="Disordered" evidence="2">
    <location>
        <begin position="1"/>
        <end position="83"/>
    </location>
</feature>
<sequence length="498" mass="54975">MDDSCTPIQLVDVVSPTLQGEERTDKDRIMDVPSETESKQSYVAAKISTRSPSCESSKMRRQKDSHMPSVYAQRHRSTPSRRKRMELCEPVASPLRMVLTQSISSPEDAVNVTTSILKKNVPETSDYASINMKKESLRKLLEELSTSPRSTASGVLSPGYLPAESLRVSPMKNDATETSITAQQTMKTSIALSPLYPHPEDSKEQKSKLEEYVARIAELEEMLQQRELEMKELMMVVLSNDLLKTSSDSDKVAALTEQLRCKENELRQMIEFLADEQKRKEDTRAIAVQTDQHADHLSAEKDQLHMGASKWNTENLCPRCRVRERVLENGDNNGKSGPAAKADKSSSRGPSKKQARGSLKDVLPQAKSVPVRRTKSVASTPSQIAKRSDQSSKNIHIFKQLLQSPKTDTHELSSVQALPLAQFALSPPTSLTNSSIAHSPADSYPLGEQLAPSQYFLNTSVSVVSDTTYTPDLGSKADPSTADPLFDAVFSILTGIAK</sequence>
<dbReference type="Proteomes" id="UP000001548">
    <property type="component" value="Unassembled WGS sequence"/>
</dbReference>
<dbReference type="InParanoid" id="A0A644F6K8"/>
<keyword evidence="4" id="KW-1185">Reference proteome</keyword>
<feature type="compositionally biased region" description="Basic and acidic residues" evidence="2">
    <location>
        <begin position="20"/>
        <end position="30"/>
    </location>
</feature>
<comment type="caution">
    <text evidence="3">The sequence shown here is derived from an EMBL/GenBank/DDBJ whole genome shotgun (WGS) entry which is preliminary data.</text>
</comment>